<dbReference type="EMBL" id="GBRH01196791">
    <property type="protein sequence ID" value="JAE01105.1"/>
    <property type="molecule type" value="Transcribed_RNA"/>
</dbReference>
<evidence type="ECO:0000313" key="1">
    <source>
        <dbReference type="EMBL" id="JAE01105.1"/>
    </source>
</evidence>
<reference evidence="1" key="2">
    <citation type="journal article" date="2015" name="Data Brief">
        <title>Shoot transcriptome of the giant reed, Arundo donax.</title>
        <authorList>
            <person name="Barrero R.A."/>
            <person name="Guerrero F.D."/>
            <person name="Moolhuijzen P."/>
            <person name="Goolsby J.A."/>
            <person name="Tidwell J."/>
            <person name="Bellgard S.E."/>
            <person name="Bellgard M.I."/>
        </authorList>
    </citation>
    <scope>NUCLEOTIDE SEQUENCE</scope>
    <source>
        <tissue evidence="1">Shoot tissue taken approximately 20 cm above the soil surface</tissue>
    </source>
</reference>
<proteinExistence type="predicted"/>
<protein>
    <submittedName>
        <fullName evidence="1">Uncharacterized protein</fullName>
    </submittedName>
</protein>
<sequence length="50" mass="5882">MKHIYCITVLDTGSLKKQQVRSSPANQHNHLTNHTHSSTLNRRFFLVHRK</sequence>
<name>A0A0A9EK87_ARUDO</name>
<dbReference type="AlphaFoldDB" id="A0A0A9EK87"/>
<accession>A0A0A9EK87</accession>
<reference evidence="1" key="1">
    <citation type="submission" date="2014-09" db="EMBL/GenBank/DDBJ databases">
        <authorList>
            <person name="Magalhaes I.L.F."/>
            <person name="Oliveira U."/>
            <person name="Santos F.R."/>
            <person name="Vidigal T.H.D.A."/>
            <person name="Brescovit A.D."/>
            <person name="Santos A.J."/>
        </authorList>
    </citation>
    <scope>NUCLEOTIDE SEQUENCE</scope>
    <source>
        <tissue evidence="1">Shoot tissue taken approximately 20 cm above the soil surface</tissue>
    </source>
</reference>
<organism evidence="1">
    <name type="scientific">Arundo donax</name>
    <name type="common">Giant reed</name>
    <name type="synonym">Donax arundinaceus</name>
    <dbReference type="NCBI Taxonomy" id="35708"/>
    <lineage>
        <taxon>Eukaryota</taxon>
        <taxon>Viridiplantae</taxon>
        <taxon>Streptophyta</taxon>
        <taxon>Embryophyta</taxon>
        <taxon>Tracheophyta</taxon>
        <taxon>Spermatophyta</taxon>
        <taxon>Magnoliopsida</taxon>
        <taxon>Liliopsida</taxon>
        <taxon>Poales</taxon>
        <taxon>Poaceae</taxon>
        <taxon>PACMAD clade</taxon>
        <taxon>Arundinoideae</taxon>
        <taxon>Arundineae</taxon>
        <taxon>Arundo</taxon>
    </lineage>
</organism>